<gene>
    <name evidence="2" type="ORF">PRZ48_000091</name>
</gene>
<reference evidence="2 3" key="1">
    <citation type="journal article" date="2023" name="G3 (Bethesda)">
        <title>A chromosome-level genome assembly of Zasmidium syzygii isolated from banana leaves.</title>
        <authorList>
            <person name="van Westerhoven A.C."/>
            <person name="Mehrabi R."/>
            <person name="Talebi R."/>
            <person name="Steentjes M.B.F."/>
            <person name="Corcolon B."/>
            <person name="Chong P.A."/>
            <person name="Kema G.H.J."/>
            <person name="Seidl M.F."/>
        </authorList>
    </citation>
    <scope>NUCLEOTIDE SEQUENCE [LARGE SCALE GENOMIC DNA]</scope>
    <source>
        <strain evidence="2 3">P124</strain>
    </source>
</reference>
<keyword evidence="3" id="KW-1185">Reference proteome</keyword>
<feature type="compositionally biased region" description="Basic and acidic residues" evidence="1">
    <location>
        <begin position="135"/>
        <end position="146"/>
    </location>
</feature>
<evidence type="ECO:0000313" key="3">
    <source>
        <dbReference type="Proteomes" id="UP001305779"/>
    </source>
</evidence>
<proteinExistence type="predicted"/>
<feature type="region of interest" description="Disordered" evidence="1">
    <location>
        <begin position="95"/>
        <end position="163"/>
    </location>
</feature>
<evidence type="ECO:0000313" key="2">
    <source>
        <dbReference type="EMBL" id="KAK4506361.1"/>
    </source>
</evidence>
<dbReference type="PANTHER" id="PTHR40422">
    <property type="entry name" value="TRANSLATION MACHINERY-ASSOCIATED PROTEIN 17"/>
    <property type="match status" value="1"/>
</dbReference>
<comment type="caution">
    <text evidence="2">The sequence shown here is derived from an EMBL/GenBank/DDBJ whole genome shotgun (WGS) entry which is preliminary data.</text>
</comment>
<dbReference type="Proteomes" id="UP001305779">
    <property type="component" value="Unassembled WGS sequence"/>
</dbReference>
<evidence type="ECO:0000256" key="1">
    <source>
        <dbReference type="SAM" id="MobiDB-lite"/>
    </source>
</evidence>
<feature type="compositionally biased region" description="Gly residues" evidence="1">
    <location>
        <begin position="116"/>
        <end position="127"/>
    </location>
</feature>
<dbReference type="EMBL" id="JAXOVC010000001">
    <property type="protein sequence ID" value="KAK4506361.1"/>
    <property type="molecule type" value="Genomic_DNA"/>
</dbReference>
<name>A0ABR0EZ35_ZASCE</name>
<protein>
    <submittedName>
        <fullName evidence="2">Uncharacterized protein</fullName>
    </submittedName>
</protein>
<accession>A0ABR0EZ35</accession>
<organism evidence="2 3">
    <name type="scientific">Zasmidium cellare</name>
    <name type="common">Wine cellar mold</name>
    <name type="synonym">Racodium cellare</name>
    <dbReference type="NCBI Taxonomy" id="395010"/>
    <lineage>
        <taxon>Eukaryota</taxon>
        <taxon>Fungi</taxon>
        <taxon>Dikarya</taxon>
        <taxon>Ascomycota</taxon>
        <taxon>Pezizomycotina</taxon>
        <taxon>Dothideomycetes</taxon>
        <taxon>Dothideomycetidae</taxon>
        <taxon>Mycosphaerellales</taxon>
        <taxon>Mycosphaerellaceae</taxon>
        <taxon>Zasmidium</taxon>
    </lineage>
</organism>
<sequence>MPDHNLPSDAFQTFTVSSPITPELFAEAIKDLPLDTLYAKAAELQNSISHLLSSNIQMKPFADSGDSDCVEAIAENDNVIKRFEERVQLCREEAERRGLGWSKHGGNEEGVTNGVNGVGGGEGGSGSGQRSSGRLTDEELRRRLEEQMGDEDGDGDGEDGVHL</sequence>
<feature type="compositionally biased region" description="Acidic residues" evidence="1">
    <location>
        <begin position="147"/>
        <end position="163"/>
    </location>
</feature>
<dbReference type="PANTHER" id="PTHR40422:SF1">
    <property type="entry name" value="TRANSLATION MACHINERY-ASSOCIATED PROTEIN 17"/>
    <property type="match status" value="1"/>
</dbReference>
<dbReference type="InterPro" id="IPR038966">
    <property type="entry name" value="TMA17"/>
</dbReference>